<dbReference type="Pfam" id="PF07508">
    <property type="entry name" value="Recombinase"/>
    <property type="match status" value="1"/>
</dbReference>
<feature type="domain" description="Recombinase" evidence="3">
    <location>
        <begin position="155"/>
        <end position="262"/>
    </location>
</feature>
<evidence type="ECO:0000313" key="4">
    <source>
        <dbReference type="EMBL" id="KKR13110.1"/>
    </source>
</evidence>
<dbReference type="PANTHER" id="PTHR30461:SF23">
    <property type="entry name" value="DNA RECOMBINASE-RELATED"/>
    <property type="match status" value="1"/>
</dbReference>
<dbReference type="GO" id="GO:0000150">
    <property type="term" value="F:DNA strand exchange activity"/>
    <property type="evidence" value="ECO:0007669"/>
    <property type="project" value="InterPro"/>
</dbReference>
<dbReference type="SUPFAM" id="SSF53041">
    <property type="entry name" value="Resolvase-like"/>
    <property type="match status" value="1"/>
</dbReference>
<gene>
    <name evidence="4" type="ORF">UT40_C0024G0003</name>
</gene>
<evidence type="ECO:0000259" key="3">
    <source>
        <dbReference type="PROSITE" id="PS51737"/>
    </source>
</evidence>
<evidence type="ECO:0000313" key="5">
    <source>
        <dbReference type="Proteomes" id="UP000034690"/>
    </source>
</evidence>
<feature type="domain" description="Resolvase/invertase-type recombinase catalytic" evidence="2">
    <location>
        <begin position="2"/>
        <end position="148"/>
    </location>
</feature>
<dbReference type="SMART" id="SM00857">
    <property type="entry name" value="Resolvase"/>
    <property type="match status" value="1"/>
</dbReference>
<dbReference type="Gene3D" id="3.90.1750.20">
    <property type="entry name" value="Putative Large Serine Recombinase, Chain B, Domain 2"/>
    <property type="match status" value="1"/>
</dbReference>
<comment type="caution">
    <text evidence="4">The sequence shown here is derived from an EMBL/GenBank/DDBJ whole genome shotgun (WGS) entry which is preliminary data.</text>
</comment>
<evidence type="ECO:0000256" key="1">
    <source>
        <dbReference type="SAM" id="Coils"/>
    </source>
</evidence>
<dbReference type="CDD" id="cd00338">
    <property type="entry name" value="Ser_Recombinase"/>
    <property type="match status" value="1"/>
</dbReference>
<organism evidence="4 5">
    <name type="scientific">Candidatus Woesebacteria bacterium GW2011_GWA1_39_21b</name>
    <dbReference type="NCBI Taxonomy" id="1618551"/>
    <lineage>
        <taxon>Bacteria</taxon>
        <taxon>Candidatus Woeseibacteriota</taxon>
    </lineage>
</organism>
<feature type="coiled-coil region" evidence="1">
    <location>
        <begin position="335"/>
        <end position="415"/>
    </location>
</feature>
<dbReference type="InterPro" id="IPR006119">
    <property type="entry name" value="Resolv_N"/>
</dbReference>
<accession>A0A0G0QRX6</accession>
<name>A0A0G0QRX6_9BACT</name>
<dbReference type="Gene3D" id="3.40.50.1390">
    <property type="entry name" value="Resolvase, N-terminal catalytic domain"/>
    <property type="match status" value="1"/>
</dbReference>
<protein>
    <submittedName>
        <fullName evidence="4">Recombinase</fullName>
    </submittedName>
</protein>
<dbReference type="InterPro" id="IPR050639">
    <property type="entry name" value="SSR_resolvase"/>
</dbReference>
<dbReference type="EMBL" id="LBWQ01000024">
    <property type="protein sequence ID" value="KKR13110.1"/>
    <property type="molecule type" value="Genomic_DNA"/>
</dbReference>
<dbReference type="GO" id="GO:0003677">
    <property type="term" value="F:DNA binding"/>
    <property type="evidence" value="ECO:0007669"/>
    <property type="project" value="InterPro"/>
</dbReference>
<dbReference type="Pfam" id="PF00239">
    <property type="entry name" value="Resolvase"/>
    <property type="match status" value="1"/>
</dbReference>
<dbReference type="PROSITE" id="PS51737">
    <property type="entry name" value="RECOMBINASE_DNA_BIND"/>
    <property type="match status" value="1"/>
</dbReference>
<evidence type="ECO:0000259" key="2">
    <source>
        <dbReference type="PROSITE" id="PS51736"/>
    </source>
</evidence>
<dbReference type="InterPro" id="IPR036162">
    <property type="entry name" value="Resolvase-like_N_sf"/>
</dbReference>
<dbReference type="AlphaFoldDB" id="A0A0G0QRX6"/>
<reference evidence="4 5" key="1">
    <citation type="journal article" date="2015" name="Nature">
        <title>rRNA introns, odd ribosomes, and small enigmatic genomes across a large radiation of phyla.</title>
        <authorList>
            <person name="Brown C.T."/>
            <person name="Hug L.A."/>
            <person name="Thomas B.C."/>
            <person name="Sharon I."/>
            <person name="Castelle C.J."/>
            <person name="Singh A."/>
            <person name="Wilkins M.J."/>
            <person name="Williams K.H."/>
            <person name="Banfield J.F."/>
        </authorList>
    </citation>
    <scope>NUCLEOTIDE SEQUENCE [LARGE SCALE GENOMIC DNA]</scope>
</reference>
<dbReference type="PROSITE" id="PS51736">
    <property type="entry name" value="RECOMBINASES_3"/>
    <property type="match status" value="1"/>
</dbReference>
<proteinExistence type="predicted"/>
<dbReference type="InterPro" id="IPR038109">
    <property type="entry name" value="DNA_bind_recomb_sf"/>
</dbReference>
<keyword evidence="1" id="KW-0175">Coiled coil</keyword>
<dbReference type="PANTHER" id="PTHR30461">
    <property type="entry name" value="DNA-INVERTASE FROM LAMBDOID PROPHAGE"/>
    <property type="match status" value="1"/>
</dbReference>
<dbReference type="Proteomes" id="UP000034690">
    <property type="component" value="Unassembled WGS sequence"/>
</dbReference>
<dbReference type="InterPro" id="IPR011109">
    <property type="entry name" value="DNA_bind_recombinase_dom"/>
</dbReference>
<sequence>MKYILYARKSTEDEDRQILSIEAQVFELKEFAAKEKLEIVASFQEAKTAKEPGRMKFAEMLSLIEKGKADGILSWNPDRLARNSVDGGKIIHMIDRGLIKALKFPTFWFEPTPQGLFMLQIAFGQSKYYVDSLRENVTRGMRQKVRNGVWPSKAPLGYLNNPKTRGIDIDREKAQKVKKIFELYTTGNYNLRELAEWYKRVNLKSNLEGDIAISQIHKILQNVFYIGLMKYKREIHEATHEPLISKKLFDNVQEIMREKGKPQKVKKHNFDFLGLMKCPCSAAITAEKKIKPSGREYIYYHCTKKKGPCQEKHFLRQEELYKQIKSFLQKVSLSSHDTEKVLAELDKEEAQAREQAKTTVQNLKTELVEVEKKLEKLLDVYLEETITAEEYASRKEKLVKQKVGLQEQIRDFEQKGLSWLEPAREFVLSLNQATKLLESENKSEMTTFLKNIGSNCILQNRQLIFSPKIQYKLTAERSEATSNSLRFSKMWTWKESNLRLYFMTDSLNLTCQKSVGVHGFEPCSNR</sequence>